<keyword evidence="4" id="KW-0238">DNA-binding</keyword>
<dbReference type="Pfam" id="PF04542">
    <property type="entry name" value="Sigma70_r2"/>
    <property type="match status" value="1"/>
</dbReference>
<evidence type="ECO:0000313" key="11">
    <source>
        <dbReference type="Proteomes" id="UP000596035"/>
    </source>
</evidence>
<dbReference type="EMBL" id="CP021422">
    <property type="protein sequence ID" value="ASB39502.1"/>
    <property type="molecule type" value="Genomic_DNA"/>
</dbReference>
<evidence type="ECO:0000313" key="9">
    <source>
        <dbReference type="EMBL" id="QQR28792.1"/>
    </source>
</evidence>
<comment type="similarity">
    <text evidence="1">Belongs to the sigma-70 factor family. ECF subfamily.</text>
</comment>
<gene>
    <name evidence="8" type="ORF">ADH66_01815</name>
    <name evidence="9" type="ORF">I5Q82_11845</name>
</gene>
<feature type="domain" description="RNA polymerase sigma factor 70 region 4 type 2" evidence="7">
    <location>
        <begin position="117"/>
        <end position="169"/>
    </location>
</feature>
<reference evidence="10" key="2">
    <citation type="submission" date="2017-05" db="EMBL/GenBank/DDBJ databases">
        <title>Improved OligoMM genomes.</title>
        <authorList>
            <person name="Garzetti D."/>
        </authorList>
    </citation>
    <scope>NUCLEOTIDE SEQUENCE [LARGE SCALE GENOMIC DNA]</scope>
    <source>
        <strain evidence="10">KB18</strain>
    </source>
</reference>
<organism evidence="9 11">
    <name type="scientific">Acutalibacter muris</name>
    <dbReference type="NCBI Taxonomy" id="1796620"/>
    <lineage>
        <taxon>Bacteria</taxon>
        <taxon>Bacillati</taxon>
        <taxon>Bacillota</taxon>
        <taxon>Clostridia</taxon>
        <taxon>Eubacteriales</taxon>
        <taxon>Acutalibacteraceae</taxon>
        <taxon>Acutalibacter</taxon>
    </lineage>
</organism>
<feature type="domain" description="RNA polymerase sigma-70 region 2" evidence="6">
    <location>
        <begin position="23"/>
        <end position="89"/>
    </location>
</feature>
<accession>A0A1Z2XM43</accession>
<dbReference type="InterPro" id="IPR007627">
    <property type="entry name" value="RNA_pol_sigma70_r2"/>
</dbReference>
<dbReference type="InterPro" id="IPR013249">
    <property type="entry name" value="RNA_pol_sigma70_r4_t2"/>
</dbReference>
<name>A0A1Z2XM43_9FIRM</name>
<dbReference type="KEGG" id="amur:ADH66_01815"/>
<keyword evidence="5" id="KW-0804">Transcription</keyword>
<proteinExistence type="inferred from homology"/>
<dbReference type="Gene3D" id="1.10.1740.10">
    <property type="match status" value="1"/>
</dbReference>
<dbReference type="RefSeq" id="WP_084384286.1">
    <property type="nucleotide sequence ID" value="NZ_CAPVCI010000002.1"/>
</dbReference>
<keyword evidence="3" id="KW-0731">Sigma factor</keyword>
<dbReference type="InterPro" id="IPR036388">
    <property type="entry name" value="WH-like_DNA-bd_sf"/>
</dbReference>
<evidence type="ECO:0000313" key="10">
    <source>
        <dbReference type="Proteomes" id="UP000196710"/>
    </source>
</evidence>
<dbReference type="GO" id="GO:0006352">
    <property type="term" value="P:DNA-templated transcription initiation"/>
    <property type="evidence" value="ECO:0007669"/>
    <property type="project" value="InterPro"/>
</dbReference>
<reference evidence="8" key="1">
    <citation type="journal article" date="2017" name="Genome Announc.">
        <title>High-Quality Whole-Genome Sequences of the Oligo-Mouse-Microbiota Bacterial Community.</title>
        <authorList>
            <person name="Garzetti D."/>
            <person name="Brugiroux S."/>
            <person name="Bunk B."/>
            <person name="Pukall R."/>
            <person name="McCoy K.D."/>
            <person name="Macpherson A.J."/>
            <person name="Stecher B."/>
        </authorList>
    </citation>
    <scope>NUCLEOTIDE SEQUENCE</scope>
    <source>
        <strain evidence="8">KB18</strain>
    </source>
</reference>
<dbReference type="GO" id="GO:0003677">
    <property type="term" value="F:DNA binding"/>
    <property type="evidence" value="ECO:0007669"/>
    <property type="project" value="UniProtKB-KW"/>
</dbReference>
<dbReference type="Pfam" id="PF08281">
    <property type="entry name" value="Sigma70_r4_2"/>
    <property type="match status" value="1"/>
</dbReference>
<protein>
    <submittedName>
        <fullName evidence="9">Sigma-70 family RNA polymerase sigma factor</fullName>
    </submittedName>
</protein>
<dbReference type="SUPFAM" id="SSF88946">
    <property type="entry name" value="Sigma2 domain of RNA polymerase sigma factors"/>
    <property type="match status" value="1"/>
</dbReference>
<evidence type="ECO:0000259" key="6">
    <source>
        <dbReference type="Pfam" id="PF04542"/>
    </source>
</evidence>
<dbReference type="Proteomes" id="UP000196710">
    <property type="component" value="Chromosome"/>
</dbReference>
<dbReference type="GO" id="GO:0016987">
    <property type="term" value="F:sigma factor activity"/>
    <property type="evidence" value="ECO:0007669"/>
    <property type="project" value="UniProtKB-KW"/>
</dbReference>
<evidence type="ECO:0000256" key="2">
    <source>
        <dbReference type="ARBA" id="ARBA00023015"/>
    </source>
</evidence>
<evidence type="ECO:0000259" key="7">
    <source>
        <dbReference type="Pfam" id="PF08281"/>
    </source>
</evidence>
<dbReference type="Gene3D" id="1.10.10.10">
    <property type="entry name" value="Winged helix-like DNA-binding domain superfamily/Winged helix DNA-binding domain"/>
    <property type="match status" value="1"/>
</dbReference>
<evidence type="ECO:0000256" key="4">
    <source>
        <dbReference type="ARBA" id="ARBA00023125"/>
    </source>
</evidence>
<dbReference type="NCBIfam" id="TIGR02937">
    <property type="entry name" value="sigma70-ECF"/>
    <property type="match status" value="1"/>
</dbReference>
<dbReference type="PANTHER" id="PTHR43133">
    <property type="entry name" value="RNA POLYMERASE ECF-TYPE SIGMA FACTO"/>
    <property type="match status" value="1"/>
</dbReference>
<dbReference type="InterPro" id="IPR014284">
    <property type="entry name" value="RNA_pol_sigma-70_dom"/>
</dbReference>
<keyword evidence="2" id="KW-0805">Transcription regulation</keyword>
<reference evidence="9 11" key="3">
    <citation type="submission" date="2020-11" db="EMBL/GenBank/DDBJ databases">
        <title>Closed and high quality bacterial genomes of the OMM12 community.</title>
        <authorList>
            <person name="Marbouty M."/>
            <person name="Lamy-Besnier Q."/>
            <person name="Debarbieux L."/>
            <person name="Koszul R."/>
        </authorList>
    </citation>
    <scope>NUCLEOTIDE SEQUENCE [LARGE SCALE GENOMIC DNA]</scope>
    <source>
        <strain evidence="9 11">KB18</strain>
    </source>
</reference>
<evidence type="ECO:0000256" key="5">
    <source>
        <dbReference type="ARBA" id="ARBA00023163"/>
    </source>
</evidence>
<dbReference type="EMBL" id="CP065321">
    <property type="protein sequence ID" value="QQR28792.1"/>
    <property type="molecule type" value="Genomic_DNA"/>
</dbReference>
<evidence type="ECO:0000256" key="1">
    <source>
        <dbReference type="ARBA" id="ARBA00010641"/>
    </source>
</evidence>
<evidence type="ECO:0000313" key="8">
    <source>
        <dbReference type="EMBL" id="ASB39502.1"/>
    </source>
</evidence>
<sequence length="180" mass="20938">MRGDYEILTRLRDRDQAALETAIRRYSGYVAAVVKKTLGDDCARQDIEELTADAFVALWANAGKLRDDSDLKYWLAIVVRNASLRRRQKSVSTVPLEENLVFDRTPATQAEKRERIRQVREAVDGLEPVDREIFLRHYFWHQPVQQIAREMDKNSSAIKSRLARGREKLRKILLKEDCPI</sequence>
<keyword evidence="10" id="KW-1185">Reference proteome</keyword>
<dbReference type="InterPro" id="IPR013324">
    <property type="entry name" value="RNA_pol_sigma_r3/r4-like"/>
</dbReference>
<dbReference type="InterPro" id="IPR013325">
    <property type="entry name" value="RNA_pol_sigma_r2"/>
</dbReference>
<dbReference type="AlphaFoldDB" id="A0A1Z2XM43"/>
<dbReference type="InterPro" id="IPR039425">
    <property type="entry name" value="RNA_pol_sigma-70-like"/>
</dbReference>
<dbReference type="PANTHER" id="PTHR43133:SF8">
    <property type="entry name" value="RNA POLYMERASE SIGMA FACTOR HI_1459-RELATED"/>
    <property type="match status" value="1"/>
</dbReference>
<dbReference type="SUPFAM" id="SSF88659">
    <property type="entry name" value="Sigma3 and sigma4 domains of RNA polymerase sigma factors"/>
    <property type="match status" value="1"/>
</dbReference>
<evidence type="ECO:0000256" key="3">
    <source>
        <dbReference type="ARBA" id="ARBA00023082"/>
    </source>
</evidence>
<dbReference type="Proteomes" id="UP000596035">
    <property type="component" value="Chromosome"/>
</dbReference>